<accession>A0AA86SCC7</accession>
<name>A0AA86SCC7_9FABA</name>
<feature type="region of interest" description="Disordered" evidence="1">
    <location>
        <begin position="57"/>
        <end position="148"/>
    </location>
</feature>
<feature type="compositionally biased region" description="Polar residues" evidence="1">
    <location>
        <begin position="19"/>
        <end position="32"/>
    </location>
</feature>
<feature type="compositionally biased region" description="Polar residues" evidence="1">
    <location>
        <begin position="66"/>
        <end position="87"/>
    </location>
</feature>
<protein>
    <submittedName>
        <fullName evidence="2">Uncharacterized protein</fullName>
    </submittedName>
</protein>
<keyword evidence="3" id="KW-1185">Reference proteome</keyword>
<evidence type="ECO:0000313" key="2">
    <source>
        <dbReference type="EMBL" id="CAJ1935814.1"/>
    </source>
</evidence>
<sequence>MSSGWGRRGVRDSKDQFHYTWSKSESGKSPSTTCHAMGNLCSCVTGNNNKVAYHGGGGPQIIKAPKSNSVKGGSYTSNPSGDSSFSGWETERSRSKSGSGGGPQNSVKVDLKGGSCTSDSSRGSSSKSRVDHPSGGGPRHSKGLKSVKEESRTINFFGLNCVCIDPSITTDD</sequence>
<evidence type="ECO:0000256" key="1">
    <source>
        <dbReference type="SAM" id="MobiDB-lite"/>
    </source>
</evidence>
<dbReference type="Proteomes" id="UP001189624">
    <property type="component" value="Chromosome 3"/>
</dbReference>
<dbReference type="AlphaFoldDB" id="A0AA86SCC7"/>
<gene>
    <name evidence="2" type="ORF">AYBTSS11_LOCUS7127</name>
</gene>
<dbReference type="Gramene" id="rna-AYBTSS11_LOCUS7127">
    <property type="protein sequence ID" value="CAJ1935814.1"/>
    <property type="gene ID" value="gene-AYBTSS11_LOCUS7127"/>
</dbReference>
<feature type="region of interest" description="Disordered" evidence="1">
    <location>
        <begin position="1"/>
        <end position="32"/>
    </location>
</feature>
<reference evidence="2" key="1">
    <citation type="submission" date="2023-10" db="EMBL/GenBank/DDBJ databases">
        <authorList>
            <person name="Domelevo Entfellner J.-B."/>
        </authorList>
    </citation>
    <scope>NUCLEOTIDE SEQUENCE</scope>
</reference>
<organism evidence="2 3">
    <name type="scientific">Sphenostylis stenocarpa</name>
    <dbReference type="NCBI Taxonomy" id="92480"/>
    <lineage>
        <taxon>Eukaryota</taxon>
        <taxon>Viridiplantae</taxon>
        <taxon>Streptophyta</taxon>
        <taxon>Embryophyta</taxon>
        <taxon>Tracheophyta</taxon>
        <taxon>Spermatophyta</taxon>
        <taxon>Magnoliopsida</taxon>
        <taxon>eudicotyledons</taxon>
        <taxon>Gunneridae</taxon>
        <taxon>Pentapetalae</taxon>
        <taxon>rosids</taxon>
        <taxon>fabids</taxon>
        <taxon>Fabales</taxon>
        <taxon>Fabaceae</taxon>
        <taxon>Papilionoideae</taxon>
        <taxon>50 kb inversion clade</taxon>
        <taxon>NPAAA clade</taxon>
        <taxon>indigoferoid/millettioid clade</taxon>
        <taxon>Phaseoleae</taxon>
        <taxon>Sphenostylis</taxon>
    </lineage>
</organism>
<feature type="compositionally biased region" description="Low complexity" evidence="1">
    <location>
        <begin position="113"/>
        <end position="127"/>
    </location>
</feature>
<proteinExistence type="predicted"/>
<evidence type="ECO:0000313" key="3">
    <source>
        <dbReference type="Proteomes" id="UP001189624"/>
    </source>
</evidence>
<dbReference type="EMBL" id="OY731400">
    <property type="protein sequence ID" value="CAJ1935814.1"/>
    <property type="molecule type" value="Genomic_DNA"/>
</dbReference>